<dbReference type="RefSeq" id="WP_277577159.1">
    <property type="nucleotide sequence ID" value="NZ_JANRMI010000001.1"/>
</dbReference>
<feature type="signal peptide" evidence="1">
    <location>
        <begin position="1"/>
        <end position="22"/>
    </location>
</feature>
<name>A0ABT6DIK1_9BACT</name>
<keyword evidence="1" id="KW-0732">Signal</keyword>
<evidence type="ECO:0000256" key="1">
    <source>
        <dbReference type="SAM" id="SignalP"/>
    </source>
</evidence>
<sequence length="174" mass="19607">MIFNRITMLSALASVTIFNSLAAEALISSEIEAASKLLGANLVNEFTFDEGKTTLDEQTRAEVRSFIKEASKRGEITEVKVAVWADKEYSTEPTREQPADVKLSEARARSMRDYLTQDLALKNVSSYNMSERPNPLFKNIKVSRGTASESYSMNNDYIFTRVNKSKAVIMIYLR</sequence>
<evidence type="ECO:0000313" key="3">
    <source>
        <dbReference type="Proteomes" id="UP001152321"/>
    </source>
</evidence>
<gene>
    <name evidence="2" type="ORF">NWE73_04870</name>
</gene>
<organism evidence="2 3">
    <name type="scientific">Bdellovibrio svalbardensis</name>
    <dbReference type="NCBI Taxonomy" id="2972972"/>
    <lineage>
        <taxon>Bacteria</taxon>
        <taxon>Pseudomonadati</taxon>
        <taxon>Bdellovibrionota</taxon>
        <taxon>Bdellovibrionia</taxon>
        <taxon>Bdellovibrionales</taxon>
        <taxon>Pseudobdellovibrionaceae</taxon>
        <taxon>Bdellovibrio</taxon>
    </lineage>
</organism>
<evidence type="ECO:0000313" key="2">
    <source>
        <dbReference type="EMBL" id="MDG0815686.1"/>
    </source>
</evidence>
<dbReference type="Gene3D" id="3.30.1330.60">
    <property type="entry name" value="OmpA-like domain"/>
    <property type="match status" value="1"/>
</dbReference>
<dbReference type="EMBL" id="JANRMI010000001">
    <property type="protein sequence ID" value="MDG0815686.1"/>
    <property type="molecule type" value="Genomic_DNA"/>
</dbReference>
<reference evidence="2" key="1">
    <citation type="submission" date="2022-08" db="EMBL/GenBank/DDBJ databases">
        <title>Novel Bdellovibrio Species Isolated from Svalbard: Designation Bdellovibrio svalbardensis.</title>
        <authorList>
            <person name="Mitchell R.J."/>
            <person name="Choi S.Y."/>
        </authorList>
    </citation>
    <scope>NUCLEOTIDE SEQUENCE</scope>
    <source>
        <strain evidence="2">PAP01</strain>
    </source>
</reference>
<keyword evidence="3" id="KW-1185">Reference proteome</keyword>
<comment type="caution">
    <text evidence="2">The sequence shown here is derived from an EMBL/GenBank/DDBJ whole genome shotgun (WGS) entry which is preliminary data.</text>
</comment>
<protein>
    <submittedName>
        <fullName evidence="2">OmpA family protein</fullName>
    </submittedName>
</protein>
<dbReference type="InterPro" id="IPR036737">
    <property type="entry name" value="OmpA-like_sf"/>
</dbReference>
<dbReference type="Proteomes" id="UP001152321">
    <property type="component" value="Unassembled WGS sequence"/>
</dbReference>
<proteinExistence type="predicted"/>
<accession>A0ABT6DIK1</accession>
<feature type="chain" id="PRO_5045918178" evidence="1">
    <location>
        <begin position="23"/>
        <end position="174"/>
    </location>
</feature>
<dbReference type="SUPFAM" id="SSF103088">
    <property type="entry name" value="OmpA-like"/>
    <property type="match status" value="1"/>
</dbReference>